<dbReference type="GO" id="GO:0003677">
    <property type="term" value="F:DNA binding"/>
    <property type="evidence" value="ECO:0007669"/>
    <property type="project" value="UniProtKB-KW"/>
</dbReference>
<dbReference type="OrthoDB" id="4025267at2759"/>
<keyword evidence="3" id="KW-0805">Transcription regulation</keyword>
<feature type="compositionally biased region" description="Low complexity" evidence="7">
    <location>
        <begin position="179"/>
        <end position="214"/>
    </location>
</feature>
<feature type="compositionally biased region" description="Polar residues" evidence="7">
    <location>
        <begin position="106"/>
        <end position="115"/>
    </location>
</feature>
<dbReference type="InterPro" id="IPR051615">
    <property type="entry name" value="Transcr_Regulatory_Elem"/>
</dbReference>
<feature type="compositionally biased region" description="Polar residues" evidence="7">
    <location>
        <begin position="123"/>
        <end position="141"/>
    </location>
</feature>
<feature type="domain" description="Xylanolytic transcriptional activator regulatory" evidence="8">
    <location>
        <begin position="500"/>
        <end position="571"/>
    </location>
</feature>
<dbReference type="PANTHER" id="PTHR31313:SF81">
    <property type="entry name" value="TY1 ENHANCER ACTIVATOR"/>
    <property type="match status" value="1"/>
</dbReference>
<dbReference type="SMART" id="SM00906">
    <property type="entry name" value="Fungal_trans"/>
    <property type="match status" value="1"/>
</dbReference>
<feature type="region of interest" description="Disordered" evidence="7">
    <location>
        <begin position="63"/>
        <end position="243"/>
    </location>
</feature>
<evidence type="ECO:0000256" key="4">
    <source>
        <dbReference type="ARBA" id="ARBA00023125"/>
    </source>
</evidence>
<comment type="caution">
    <text evidence="9">The sequence shown here is derived from an EMBL/GenBank/DDBJ whole genome shotgun (WGS) entry which is preliminary data.</text>
</comment>
<protein>
    <submittedName>
        <fullName evidence="9">TY1 enhancer activator</fullName>
    </submittedName>
</protein>
<evidence type="ECO:0000256" key="2">
    <source>
        <dbReference type="ARBA" id="ARBA00022833"/>
    </source>
</evidence>
<proteinExistence type="predicted"/>
<dbReference type="GO" id="GO:0006351">
    <property type="term" value="P:DNA-templated transcription"/>
    <property type="evidence" value="ECO:0007669"/>
    <property type="project" value="InterPro"/>
</dbReference>
<evidence type="ECO:0000313" key="10">
    <source>
        <dbReference type="Proteomes" id="UP000253472"/>
    </source>
</evidence>
<evidence type="ECO:0000256" key="7">
    <source>
        <dbReference type="SAM" id="MobiDB-lite"/>
    </source>
</evidence>
<keyword evidence="5" id="KW-0804">Transcription</keyword>
<dbReference type="CDD" id="cd12148">
    <property type="entry name" value="fungal_TF_MHR"/>
    <property type="match status" value="1"/>
</dbReference>
<evidence type="ECO:0000256" key="1">
    <source>
        <dbReference type="ARBA" id="ARBA00022723"/>
    </source>
</evidence>
<dbReference type="AlphaFoldDB" id="A0A367YDB3"/>
<dbReference type="PANTHER" id="PTHR31313">
    <property type="entry name" value="TY1 ENHANCER ACTIVATOR"/>
    <property type="match status" value="1"/>
</dbReference>
<reference evidence="9 10" key="1">
    <citation type="submission" date="2018-06" db="EMBL/GenBank/DDBJ databases">
        <title>Whole genome sequencing of Candida tropicalis (genome annotated by CSBL at Korea University).</title>
        <authorList>
            <person name="Ahn J."/>
        </authorList>
    </citation>
    <scope>NUCLEOTIDE SEQUENCE [LARGE SCALE GENOMIC DNA]</scope>
    <source>
        <strain evidence="9 10">ATCC 20962</strain>
    </source>
</reference>
<evidence type="ECO:0000256" key="6">
    <source>
        <dbReference type="ARBA" id="ARBA00023242"/>
    </source>
</evidence>
<dbReference type="EMBL" id="QLNQ01000023">
    <property type="protein sequence ID" value="RCK63863.1"/>
    <property type="molecule type" value="Genomic_DNA"/>
</dbReference>
<gene>
    <name evidence="9" type="primary">TEA1_1</name>
    <name evidence="9" type="ORF">Cantr_10758</name>
</gene>
<evidence type="ECO:0000256" key="3">
    <source>
        <dbReference type="ARBA" id="ARBA00023015"/>
    </source>
</evidence>
<dbReference type="Pfam" id="PF04082">
    <property type="entry name" value="Fungal_trans"/>
    <property type="match status" value="1"/>
</dbReference>
<keyword evidence="4" id="KW-0238">DNA-binding</keyword>
<keyword evidence="2" id="KW-0862">Zinc</keyword>
<feature type="compositionally biased region" description="Pro residues" evidence="7">
    <location>
        <begin position="167"/>
        <end position="178"/>
    </location>
</feature>
<accession>A0A367YDB3</accession>
<dbReference type="STRING" id="5486.A0A367YDB3"/>
<keyword evidence="6" id="KW-0539">Nucleus</keyword>
<dbReference type="Proteomes" id="UP000253472">
    <property type="component" value="Unassembled WGS sequence"/>
</dbReference>
<keyword evidence="10" id="KW-1185">Reference proteome</keyword>
<keyword evidence="1" id="KW-0479">Metal-binding</keyword>
<dbReference type="GO" id="GO:0008270">
    <property type="term" value="F:zinc ion binding"/>
    <property type="evidence" value="ECO:0007669"/>
    <property type="project" value="InterPro"/>
</dbReference>
<feature type="region of interest" description="Disordered" evidence="7">
    <location>
        <begin position="784"/>
        <end position="805"/>
    </location>
</feature>
<evidence type="ECO:0000313" key="9">
    <source>
        <dbReference type="EMBL" id="RCK63863.1"/>
    </source>
</evidence>
<evidence type="ECO:0000259" key="8">
    <source>
        <dbReference type="SMART" id="SM00906"/>
    </source>
</evidence>
<dbReference type="InterPro" id="IPR007219">
    <property type="entry name" value="XnlR_reg_dom"/>
</dbReference>
<feature type="compositionally biased region" description="Low complexity" evidence="7">
    <location>
        <begin position="789"/>
        <end position="805"/>
    </location>
</feature>
<organism evidence="9 10">
    <name type="scientific">Candida viswanathii</name>
    <dbReference type="NCBI Taxonomy" id="5486"/>
    <lineage>
        <taxon>Eukaryota</taxon>
        <taxon>Fungi</taxon>
        <taxon>Dikarya</taxon>
        <taxon>Ascomycota</taxon>
        <taxon>Saccharomycotina</taxon>
        <taxon>Pichiomycetes</taxon>
        <taxon>Debaryomycetaceae</taxon>
        <taxon>Candida/Lodderomyces clade</taxon>
        <taxon>Candida</taxon>
    </lineage>
</organism>
<name>A0A367YDB3_9ASCO</name>
<sequence>MFKLCQTKSGMCIPRRRQTKERYSIEYISSLENSNQAFQQQLHAILEAKDNPSLLSQKITELVHHTQQSPPPPTALANAQVGSLRHSHGESPDINHVSPASDPHPSRSSSMVNNSPPGPANTMVKTNSYYTNPRSQPTSPYTYPRGPPQNECGPPPPPTTQPAGPALVPPPPPPPPPASQAQAHPHLQSHLSGHQIPQQIPQQPAQQSQQQLLLPPLPQSAPSNIQQQPPFGRQTGLLPFYPISFNSKQPTPLATSGFLSNRTPPPQLPLPSATAPALPTLLPQPKQDLDFTPKFYRGPSGKSNMAFGATTVFEADETMVMNANQIQEKLNNPGIRLARLQSIPGLDKGTGSRLIDSNGVKGGYEAIQLVTSPICRSYFDLAFKYFDKPILSYLINKTRTYQLYNEICMNRHNMAKVGEILNTFPTNHFISIELIGAVLAVGASYTGNLDETKKFLSFLEHITFTDNNGNLSFNESSYPKVQGLLLCALVELLLGELTTAWQLSGLALRMGLDLGFNNFVKDGPDKEVNDLKMLVFWGSYIIDKYAGLIFGRSSMLLLPSDTPMPKHDPHNIKLPHLLELIVFSQPVIASIYQSLPYKDAEDSKRNFLHRYSQLQEYNLRLIDWRRSLPEELYWDTEILKRTAQDLDFDHLLKFAYYLVFLIVNKPFLKLPIGSDIQTFGELVDEIELLLKLVPDSSSLFNIVAYYVVILAIESLIAQISNTNENTFERNLKFLRQLGFLVEGMTRTLNPEVWIISRSVHNKFKERHKELEELMQKMDLEISQKRQREQQGQLQDQQQQQQEQAQANAQAQALAEQQQQQEQISEFQQQKQLISANQPYLKQEDIQQPTPCFAVDSQDYIHNSASMLQNDRFIKMVDTLFESDMSGTPSQQVTQDQLQQAYGNQNFQPNPQNQQVQVQQQLQQPVGIGQSQLLDPTLFNSMLMHENSSTFNSIFSFDTTGFGL</sequence>
<evidence type="ECO:0000256" key="5">
    <source>
        <dbReference type="ARBA" id="ARBA00023163"/>
    </source>
</evidence>